<evidence type="ECO:0000256" key="1">
    <source>
        <dbReference type="SAM" id="MobiDB-lite"/>
    </source>
</evidence>
<organism evidence="2 3">
    <name type="scientific">Pundamilia nyererei</name>
    <dbReference type="NCBI Taxonomy" id="303518"/>
    <lineage>
        <taxon>Eukaryota</taxon>
        <taxon>Metazoa</taxon>
        <taxon>Chordata</taxon>
        <taxon>Craniata</taxon>
        <taxon>Vertebrata</taxon>
        <taxon>Euteleostomi</taxon>
        <taxon>Actinopterygii</taxon>
        <taxon>Neopterygii</taxon>
        <taxon>Teleostei</taxon>
        <taxon>Neoteleostei</taxon>
        <taxon>Acanthomorphata</taxon>
        <taxon>Ovalentaria</taxon>
        <taxon>Cichlomorphae</taxon>
        <taxon>Cichliformes</taxon>
        <taxon>Cichlidae</taxon>
        <taxon>African cichlids</taxon>
        <taxon>Pseudocrenilabrinae</taxon>
        <taxon>Haplochromini</taxon>
        <taxon>Pundamilia</taxon>
    </lineage>
</organism>
<dbReference type="Proteomes" id="UP000695023">
    <property type="component" value="Unplaced"/>
</dbReference>
<dbReference type="GeneID" id="102201464"/>
<evidence type="ECO:0000313" key="3">
    <source>
        <dbReference type="RefSeq" id="XP_005720977.1"/>
    </source>
</evidence>
<dbReference type="RefSeq" id="XP_005720977.1">
    <property type="nucleotide sequence ID" value="XM_005720920.1"/>
</dbReference>
<keyword evidence="2" id="KW-1185">Reference proteome</keyword>
<dbReference type="PANTHER" id="PTHR34153">
    <property type="entry name" value="SI:CH211-262H13.3-RELATED-RELATED"/>
    <property type="match status" value="1"/>
</dbReference>
<sequence>MGCEAPRQSEGEEEACDSTVKPEVGVLAKPASNQPCNRALKCCVVLDGRRLSSHLYRLRASEEVVHKDGCENMVLAMIRLSGEGACIRGVSIIPCKWFTGPAEDSCFWPPGRVNINKAVKDGVTPDTNWSQYRVHILGKAENYENARVKLRRSEATSDLQTESDSGSRLGKGKRKRRPVIQSSSDEDWDNAAEQPETSSPSAMENRHSSETPHQNITHPFVQLPPPSTPSPVVSQPVPRQLVQATNTSMFVRVLTLLEDIKETQRIQSRMLQSLLKQRDGPVAAVLPEGAVFPLRTVADVEVSHSGNFVLCDMVFIHCGLAAHGTN</sequence>
<protein>
    <submittedName>
        <fullName evidence="3">Uncharacterized protein LOC102201464</fullName>
    </submittedName>
</protein>
<evidence type="ECO:0000313" key="2">
    <source>
        <dbReference type="Proteomes" id="UP000695023"/>
    </source>
</evidence>
<reference evidence="3" key="1">
    <citation type="submission" date="2025-08" db="UniProtKB">
        <authorList>
            <consortium name="RefSeq"/>
        </authorList>
    </citation>
    <scope>IDENTIFICATION</scope>
</reference>
<gene>
    <name evidence="3" type="primary">LOC102201464</name>
</gene>
<name>A0A9Y3QUQ5_9CICH</name>
<accession>A0A9Y3QUQ5</accession>
<proteinExistence type="predicted"/>
<feature type="region of interest" description="Disordered" evidence="1">
    <location>
        <begin position="152"/>
        <end position="235"/>
    </location>
</feature>
<dbReference type="AlphaFoldDB" id="A0A9Y3QUQ5"/>
<dbReference type="PANTHER" id="PTHR34153:SF2">
    <property type="entry name" value="SI:CH211-262H13.3-RELATED"/>
    <property type="match status" value="1"/>
</dbReference>